<sequence length="85" mass="9779">ANNDVANGIAKLKSLFRNKVILVDETCVSLISELQAYRYKEGTEKPIEQNDHSCDALRYVVTDFNPDMDVISFKGTFTNLFKRRY</sequence>
<reference evidence="1" key="1">
    <citation type="journal article" date="2014" name="Front. Microbiol.">
        <title>High frequency of phylogenetically diverse reductive dehalogenase-homologous genes in deep subseafloor sedimentary metagenomes.</title>
        <authorList>
            <person name="Kawai M."/>
            <person name="Futagami T."/>
            <person name="Toyoda A."/>
            <person name="Takaki Y."/>
            <person name="Nishi S."/>
            <person name="Hori S."/>
            <person name="Arai W."/>
            <person name="Tsubouchi T."/>
            <person name="Morono Y."/>
            <person name="Uchiyama I."/>
            <person name="Ito T."/>
            <person name="Fujiyama A."/>
            <person name="Inagaki F."/>
            <person name="Takami H."/>
        </authorList>
    </citation>
    <scope>NUCLEOTIDE SEQUENCE</scope>
    <source>
        <strain evidence="1">Expedition CK06-06</strain>
    </source>
</reference>
<accession>X1BQY8</accession>
<dbReference type="AlphaFoldDB" id="X1BQY8"/>
<protein>
    <submittedName>
        <fullName evidence="1">Uncharacterized protein</fullName>
    </submittedName>
</protein>
<comment type="caution">
    <text evidence="1">The sequence shown here is derived from an EMBL/GenBank/DDBJ whole genome shotgun (WGS) entry which is preliminary data.</text>
</comment>
<name>X1BQY8_9ZZZZ</name>
<dbReference type="Gene3D" id="3.30.420.280">
    <property type="match status" value="1"/>
</dbReference>
<gene>
    <name evidence="1" type="ORF">S01H4_33942</name>
</gene>
<organism evidence="1">
    <name type="scientific">marine sediment metagenome</name>
    <dbReference type="NCBI Taxonomy" id="412755"/>
    <lineage>
        <taxon>unclassified sequences</taxon>
        <taxon>metagenomes</taxon>
        <taxon>ecological metagenomes</taxon>
    </lineage>
</organism>
<evidence type="ECO:0000313" key="1">
    <source>
        <dbReference type="EMBL" id="GAG83582.1"/>
    </source>
</evidence>
<proteinExistence type="predicted"/>
<feature type="non-terminal residue" evidence="1">
    <location>
        <position position="1"/>
    </location>
</feature>
<dbReference type="EMBL" id="BART01017914">
    <property type="protein sequence ID" value="GAG83582.1"/>
    <property type="molecule type" value="Genomic_DNA"/>
</dbReference>